<gene>
    <name evidence="1" type="ORF">SAMN02745132_03827</name>
</gene>
<accession>A0A1T4VGK4</accession>
<sequence>MRVTLDTNTADFVCPLLSSTDSNESAQCAHLQSKMYTIVNCCKGQKICSSNCENQAINHVYKGFGAYSLYPL</sequence>
<evidence type="ECO:0000313" key="2">
    <source>
        <dbReference type="Proteomes" id="UP000190162"/>
    </source>
</evidence>
<dbReference type="EMBL" id="FUXU01000071">
    <property type="protein sequence ID" value="SKA64085.1"/>
    <property type="molecule type" value="Genomic_DNA"/>
</dbReference>
<dbReference type="Proteomes" id="UP000190162">
    <property type="component" value="Unassembled WGS sequence"/>
</dbReference>
<dbReference type="AlphaFoldDB" id="A0A1T4VGK4"/>
<proteinExistence type="predicted"/>
<protein>
    <submittedName>
        <fullName evidence="1">Uncharacterized protein</fullName>
    </submittedName>
</protein>
<evidence type="ECO:0000313" key="1">
    <source>
        <dbReference type="EMBL" id="SKA64085.1"/>
    </source>
</evidence>
<name>A0A1T4VGK4_9GAMM</name>
<keyword evidence="2" id="KW-1185">Reference proteome</keyword>
<reference evidence="2" key="1">
    <citation type="submission" date="2017-02" db="EMBL/GenBank/DDBJ databases">
        <authorList>
            <person name="Varghese N."/>
            <person name="Submissions S."/>
        </authorList>
    </citation>
    <scope>NUCLEOTIDE SEQUENCE [LARGE SCALE GENOMIC DNA]</scope>
    <source>
        <strain evidence="2">DSM 22720</strain>
    </source>
</reference>
<organism evidence="1 2">
    <name type="scientific">Enterovibrio nigricans DSM 22720</name>
    <dbReference type="NCBI Taxonomy" id="1121868"/>
    <lineage>
        <taxon>Bacteria</taxon>
        <taxon>Pseudomonadati</taxon>
        <taxon>Pseudomonadota</taxon>
        <taxon>Gammaproteobacteria</taxon>
        <taxon>Vibrionales</taxon>
        <taxon>Vibrionaceae</taxon>
        <taxon>Enterovibrio</taxon>
    </lineage>
</organism>